<evidence type="ECO:0000313" key="3">
    <source>
        <dbReference type="Proteomes" id="UP000008707"/>
    </source>
</evidence>
<dbReference type="EMBL" id="CP139472">
    <property type="protein sequence ID" value="WPU45750.1"/>
    <property type="molecule type" value="Genomic_DNA"/>
</dbReference>
<gene>
    <name evidence="1" type="ORF">HELO_3291B</name>
    <name evidence="2" type="ORF">SR933_10785</name>
</gene>
<dbReference type="GeneID" id="91010663"/>
<proteinExistence type="predicted"/>
<evidence type="ECO:0000313" key="1">
    <source>
        <dbReference type="EMBL" id="SJK83839.1"/>
    </source>
</evidence>
<organism evidence="1 3">
    <name type="scientific">Halomonas elongata (strain ATCC 33173 / DSM 2581 / NBRC 15536 / NCIMB 2198 / 1H9)</name>
    <dbReference type="NCBI Taxonomy" id="768066"/>
    <lineage>
        <taxon>Bacteria</taxon>
        <taxon>Pseudomonadati</taxon>
        <taxon>Pseudomonadota</taxon>
        <taxon>Gammaproteobacteria</taxon>
        <taxon>Oceanospirillales</taxon>
        <taxon>Halomonadaceae</taxon>
        <taxon>Halomonas</taxon>
    </lineage>
</organism>
<name>A0A1R4A4F0_HALED</name>
<keyword evidence="4" id="KW-1185">Reference proteome</keyword>
<evidence type="ECO:0000313" key="2">
    <source>
        <dbReference type="EMBL" id="WPU45750.1"/>
    </source>
</evidence>
<dbReference type="Proteomes" id="UP000008707">
    <property type="component" value="Chromosome"/>
</dbReference>
<dbReference type="OrthoDB" id="5540856at2"/>
<dbReference type="EMBL" id="FN869568">
    <property type="protein sequence ID" value="SJK83839.1"/>
    <property type="molecule type" value="Genomic_DNA"/>
</dbReference>
<protein>
    <submittedName>
        <fullName evidence="1">Uncharacterized protein</fullName>
    </submittedName>
</protein>
<sequence length="565" mass="64845">MKIILKEYLASLKERGDLDKSVLPNLLSEIGLRVLNTPMIGTRQNGVDIAAVGKIKGEEKQRYLYLFCIKAGNISRSDWSAGVQAVRPELDEIRDVYLRSNVAREHADLPIKICLCCGGELEETALMNWAGYTDRYTTDKISYEEWNGDRLADLMMRCLLARELLEEEPRRNFQKAVAMVNEPNVCYEYTRAFLGNLLLEEHSSQKDQLLRLRQSFICLHAVISWAIEANNLESTYRVSELGMLFCWNLIRKREPKKRPTKHEETLTFIFDQFLKLYLTTSEMYLEKTAYAHGGTPHALSVAVRSRESVDVNLAMFELLGRLATRGIWTDLLSKRLPDADPYFLKSLTESTNRTLDTLVSVINSNPALSSPIRDDHMIEIALVLYLAQLTQSESRFLPWLKSISHRTTFALITNSQYPTCLRDYADLLAHPESADQSYLDEACVGSILYPYIYFWMQYVADEREIKEFTERLKKKIPNCTHQAWFPDEESDDLMWCGETHHGICVTDVSPHNGHEALVETLNKAIETCAAISDVSAVRTGLIPMFLTACRHYRLPIPPSFWFLRK</sequence>
<dbReference type="RefSeq" id="WP_041602126.1">
    <property type="nucleotide sequence ID" value="NC_014532.2"/>
</dbReference>
<dbReference type="Proteomes" id="UP001322512">
    <property type="component" value="Chromosome"/>
</dbReference>
<dbReference type="KEGG" id="hel:HELO_3291B"/>
<reference evidence="1" key="1">
    <citation type="journal article" date="2010" name="Environ. Microbiol.">
        <title>A blueprint of ectoine metabolism from the genome of the industrial producer Halomonas elongata DSM 2581(T).</title>
        <authorList>
            <person name="Schwibbert K."/>
            <person name="Marin-Sanguino A."/>
            <person name="Bagyan I."/>
            <person name="Heidrich G."/>
            <person name="Lentzen G."/>
            <person name="Seitz H."/>
            <person name="Rampp M."/>
            <person name="Schuster S.C."/>
            <person name="Klenk H.P."/>
            <person name="Pfeiffer F."/>
            <person name="Oesterhelt D."/>
            <person name="Kunte H.J."/>
        </authorList>
    </citation>
    <scope>NUCLEOTIDE SEQUENCE</scope>
    <source>
        <strain evidence="1">Type strain: DSM 2581</strain>
    </source>
</reference>
<reference evidence="2 4" key="4">
    <citation type="submission" date="2023-11" db="EMBL/GenBank/DDBJ databases">
        <title>MicrobeMod: A computational toolkit for identifying prokaryotic methylation and restriction-modification with nanopore sequencing.</title>
        <authorList>
            <person name="Crits-Christoph A."/>
            <person name="Kang S.C."/>
            <person name="Lee H."/>
            <person name="Ostrov N."/>
        </authorList>
    </citation>
    <scope>NUCLEOTIDE SEQUENCE [LARGE SCALE GENOMIC DNA]</scope>
    <source>
        <strain evidence="2 4">ATCC 33173</strain>
    </source>
</reference>
<accession>A0A1R4A4F0</accession>
<reference evidence="3" key="3">
    <citation type="journal article" date="2011" name="Environ. Microbiol.">
        <title>A blueprint of ectoine metabolism from the genome of the industrial producer Halomonas elongata DSM 2581(T).</title>
        <authorList>
            <person name="Schwibbert K."/>
            <person name="Marin-Sanguino A."/>
            <person name="Bagyan I."/>
            <person name="Heidrich G."/>
            <person name="Lentzen G."/>
            <person name="Seitz H."/>
            <person name="Rampp M."/>
            <person name="Schuster S.C."/>
            <person name="Klenk H.P."/>
            <person name="Pfeiffer F."/>
            <person name="Oesterhelt D."/>
            <person name="Kunte H.J."/>
        </authorList>
    </citation>
    <scope>NUCLEOTIDE SEQUENCE [LARGE SCALE GENOMIC DNA]</scope>
    <source>
        <strain evidence="3">ATCC 33173 / DSM 2581 / NBRC 15536 / NCIMB 2198 / 1H9</strain>
    </source>
</reference>
<evidence type="ECO:0000313" key="4">
    <source>
        <dbReference type="Proteomes" id="UP001322512"/>
    </source>
</evidence>
<reference evidence="1" key="2">
    <citation type="submission" date="2010-05" db="EMBL/GenBank/DDBJ databases">
        <title>Revision and reannotation of the Halomonas elongata DSM 2581(T) genome.</title>
        <authorList>
            <person name="Pfeiffer F."/>
            <person name="Bagyan I."/>
            <person name="Alfaro-Espinoza G."/>
            <person name="Zamora-Lagos M.A."/>
            <person name="Habermann B."/>
            <person name="Oesterhelt D."/>
            <person name="Kunte H.J."/>
        </authorList>
    </citation>
    <scope>NUCLEOTIDE SEQUENCE</scope>
    <source>
        <strain evidence="1">Type strain: DSM 2581</strain>
    </source>
</reference>
<dbReference type="AlphaFoldDB" id="A0A1R4A4F0"/>